<comment type="similarity">
    <text evidence="2 10">Belongs to the gluconokinase GntK/GntV family.</text>
</comment>
<gene>
    <name evidence="11" type="ORF">SAMN05192530_107117</name>
</gene>
<dbReference type="Pfam" id="PF13671">
    <property type="entry name" value="AAA_33"/>
    <property type="match status" value="1"/>
</dbReference>
<dbReference type="InterPro" id="IPR027417">
    <property type="entry name" value="P-loop_NTPase"/>
</dbReference>
<reference evidence="11 12" key="1">
    <citation type="submission" date="2016-10" db="EMBL/GenBank/DDBJ databases">
        <authorList>
            <person name="de Groot N.N."/>
        </authorList>
    </citation>
    <scope>NUCLEOTIDE SEQUENCE [LARGE SCALE GENOMIC DNA]</scope>
    <source>
        <strain evidence="12">L7-484,KACC 16230,DSM 25025</strain>
    </source>
</reference>
<evidence type="ECO:0000256" key="2">
    <source>
        <dbReference type="ARBA" id="ARBA00008420"/>
    </source>
</evidence>
<dbReference type="Gene3D" id="3.40.50.300">
    <property type="entry name" value="P-loop containing nucleotide triphosphate hydrolases"/>
    <property type="match status" value="1"/>
</dbReference>
<dbReference type="PANTHER" id="PTHR43442">
    <property type="entry name" value="GLUCONOKINASE-RELATED"/>
    <property type="match status" value="1"/>
</dbReference>
<accession>A0A1H0K6X5</accession>
<keyword evidence="12" id="KW-1185">Reference proteome</keyword>
<evidence type="ECO:0000256" key="1">
    <source>
        <dbReference type="ARBA" id="ARBA00004761"/>
    </source>
</evidence>
<comment type="pathway">
    <text evidence="1">Carbohydrate acid metabolism.</text>
</comment>
<dbReference type="NCBIfam" id="TIGR01313">
    <property type="entry name" value="therm_gnt_kin"/>
    <property type="match status" value="1"/>
</dbReference>
<proteinExistence type="inferred from homology"/>
<evidence type="ECO:0000256" key="3">
    <source>
        <dbReference type="ARBA" id="ARBA00012054"/>
    </source>
</evidence>
<dbReference type="GO" id="GO:0005737">
    <property type="term" value="C:cytoplasm"/>
    <property type="evidence" value="ECO:0007669"/>
    <property type="project" value="TreeGrafter"/>
</dbReference>
<evidence type="ECO:0000256" key="4">
    <source>
        <dbReference type="ARBA" id="ARBA00022679"/>
    </source>
</evidence>
<dbReference type="GO" id="GO:0005524">
    <property type="term" value="F:ATP binding"/>
    <property type="evidence" value="ECO:0007669"/>
    <property type="project" value="UniProtKB-KW"/>
</dbReference>
<dbReference type="SUPFAM" id="SSF52540">
    <property type="entry name" value="P-loop containing nucleoside triphosphate hydrolases"/>
    <property type="match status" value="1"/>
</dbReference>
<dbReference type="GO" id="GO:0046316">
    <property type="term" value="F:gluconokinase activity"/>
    <property type="evidence" value="ECO:0007669"/>
    <property type="project" value="UniProtKB-EC"/>
</dbReference>
<evidence type="ECO:0000313" key="12">
    <source>
        <dbReference type="Proteomes" id="UP000198793"/>
    </source>
</evidence>
<dbReference type="EC" id="2.7.1.12" evidence="3 10"/>
<evidence type="ECO:0000256" key="9">
    <source>
        <dbReference type="ARBA" id="ARBA00048090"/>
    </source>
</evidence>
<dbReference type="PANTHER" id="PTHR43442:SF3">
    <property type="entry name" value="GLUCONOKINASE-RELATED"/>
    <property type="match status" value="1"/>
</dbReference>
<evidence type="ECO:0000256" key="6">
    <source>
        <dbReference type="ARBA" id="ARBA00022777"/>
    </source>
</evidence>
<dbReference type="AlphaFoldDB" id="A0A1H0K6X5"/>
<dbReference type="RefSeq" id="WP_244519672.1">
    <property type="nucleotide sequence ID" value="NZ_FNIT01000007.1"/>
</dbReference>
<keyword evidence="8" id="KW-0311">Gluconate utilization</keyword>
<protein>
    <recommendedName>
        <fullName evidence="3 10">Gluconokinase</fullName>
        <ecNumber evidence="3 10">2.7.1.12</ecNumber>
    </recommendedName>
</protein>
<keyword evidence="6 10" id="KW-0418">Kinase</keyword>
<keyword evidence="5 10" id="KW-0547">Nucleotide-binding</keyword>
<keyword evidence="7 10" id="KW-0067">ATP-binding</keyword>
<evidence type="ECO:0000256" key="8">
    <source>
        <dbReference type="ARBA" id="ARBA00023064"/>
    </source>
</evidence>
<comment type="catalytic activity">
    <reaction evidence="9 10">
        <text>D-gluconate + ATP = 6-phospho-D-gluconate + ADP + H(+)</text>
        <dbReference type="Rhea" id="RHEA:19433"/>
        <dbReference type="ChEBI" id="CHEBI:15378"/>
        <dbReference type="ChEBI" id="CHEBI:18391"/>
        <dbReference type="ChEBI" id="CHEBI:30616"/>
        <dbReference type="ChEBI" id="CHEBI:58759"/>
        <dbReference type="ChEBI" id="CHEBI:456216"/>
        <dbReference type="EC" id="2.7.1.12"/>
    </reaction>
</comment>
<dbReference type="CDD" id="cd02021">
    <property type="entry name" value="GntK"/>
    <property type="match status" value="1"/>
</dbReference>
<evidence type="ECO:0000256" key="5">
    <source>
        <dbReference type="ARBA" id="ARBA00022741"/>
    </source>
</evidence>
<dbReference type="InterPro" id="IPR006001">
    <property type="entry name" value="Therm_gnt_kin"/>
</dbReference>
<dbReference type="STRING" id="1166073.SAMN05192530_107117"/>
<keyword evidence="4 10" id="KW-0808">Transferase</keyword>
<sequence>MPSSQPKRPVCLVVMGPSGVGKTTIAKLLSQQLGWHFAEADDFHPAANVEKMRAGVPLTDEDRWPWLRLMRDWITEQAASGENCVVTCSALKRRYRDILREAEAQVRFVELSGTPDLVGQRIAGRSHAYMPASLLTSQYATLEPLAADEDGVQASVERAPDDIVADALRRLEIHPAGARV</sequence>
<dbReference type="EMBL" id="FNIT01000007">
    <property type="protein sequence ID" value="SDO51471.1"/>
    <property type="molecule type" value="Genomic_DNA"/>
</dbReference>
<evidence type="ECO:0000256" key="10">
    <source>
        <dbReference type="RuleBase" id="RU363066"/>
    </source>
</evidence>
<evidence type="ECO:0000313" key="11">
    <source>
        <dbReference type="EMBL" id="SDO51471.1"/>
    </source>
</evidence>
<dbReference type="Proteomes" id="UP000198793">
    <property type="component" value="Unassembled WGS sequence"/>
</dbReference>
<evidence type="ECO:0000256" key="7">
    <source>
        <dbReference type="ARBA" id="ARBA00022840"/>
    </source>
</evidence>
<dbReference type="FunFam" id="3.40.50.300:FF:000522">
    <property type="entry name" value="Gluconokinase"/>
    <property type="match status" value="1"/>
</dbReference>
<name>A0A1H0K6X5_9HYPH</name>
<dbReference type="GO" id="GO:0019521">
    <property type="term" value="P:D-gluconate metabolic process"/>
    <property type="evidence" value="ECO:0007669"/>
    <property type="project" value="UniProtKB-KW"/>
</dbReference>
<organism evidence="11 12">
    <name type="scientific">Aureimonas jatrophae</name>
    <dbReference type="NCBI Taxonomy" id="1166073"/>
    <lineage>
        <taxon>Bacteria</taxon>
        <taxon>Pseudomonadati</taxon>
        <taxon>Pseudomonadota</taxon>
        <taxon>Alphaproteobacteria</taxon>
        <taxon>Hyphomicrobiales</taxon>
        <taxon>Aurantimonadaceae</taxon>
        <taxon>Aureimonas</taxon>
    </lineage>
</organism>